<organism evidence="3">
    <name type="scientific">marine metagenome</name>
    <dbReference type="NCBI Taxonomy" id="408172"/>
    <lineage>
        <taxon>unclassified sequences</taxon>
        <taxon>metagenomes</taxon>
        <taxon>ecological metagenomes</taxon>
    </lineage>
</organism>
<dbReference type="SUPFAM" id="SSF103473">
    <property type="entry name" value="MFS general substrate transporter"/>
    <property type="match status" value="1"/>
</dbReference>
<sequence>MIKKNFSIKKIYYGWWVSLAGGVNAFFSSIPTFSAGSVIFKAVEDEFGWSRAVVSGVASFGRFGGALLGPIEGFLSDKFGAWKMVIIGFAISSVGLFWLSSIDTILFYYASYFVISVGTSIGGFVPSMSVVNAWMPHQRTKAMSWVIGGSSFGGFFTPLMVLSIESIGWRQTMVVLGIIFLVVGPLISLVIRKKPNLDFIIPKDSPKKIIITNIEPRQAIRNKNFWIIAICHLLANVSVGAISAHIFLYLTDHDGVNLTIYLAGTILPLIAIISFIGQISGGILGDRYNKRIILPVLFLVQSVSLVILAFANNYFDAFLFSLLWGIGFGMRTP</sequence>
<evidence type="ECO:0000313" key="3">
    <source>
        <dbReference type="EMBL" id="SVC24095.1"/>
    </source>
</evidence>
<dbReference type="Gene3D" id="1.20.1250.20">
    <property type="entry name" value="MFS general substrate transporter like domains"/>
    <property type="match status" value="2"/>
</dbReference>
<feature type="transmembrane region" description="Helical" evidence="1">
    <location>
        <begin position="225"/>
        <end position="248"/>
    </location>
</feature>
<dbReference type="EMBL" id="UINC01080814">
    <property type="protein sequence ID" value="SVC24095.1"/>
    <property type="molecule type" value="Genomic_DNA"/>
</dbReference>
<dbReference type="InterPro" id="IPR020846">
    <property type="entry name" value="MFS_dom"/>
</dbReference>
<protein>
    <recommendedName>
        <fullName evidence="2">Major facilitator superfamily (MFS) profile domain-containing protein</fullName>
    </recommendedName>
</protein>
<feature type="transmembrane region" description="Helical" evidence="1">
    <location>
        <begin position="106"/>
        <end position="130"/>
    </location>
</feature>
<feature type="non-terminal residue" evidence="3">
    <location>
        <position position="333"/>
    </location>
</feature>
<accession>A0A382KKG8</accession>
<dbReference type="PANTHER" id="PTHR11360:SF284">
    <property type="entry name" value="EG:103B4.3 PROTEIN-RELATED"/>
    <property type="match status" value="1"/>
</dbReference>
<dbReference type="InterPro" id="IPR050327">
    <property type="entry name" value="Proton-linked_MCT"/>
</dbReference>
<feature type="transmembrane region" description="Helical" evidence="1">
    <location>
        <begin position="173"/>
        <end position="191"/>
    </location>
</feature>
<feature type="transmembrane region" description="Helical" evidence="1">
    <location>
        <begin position="52"/>
        <end position="69"/>
    </location>
</feature>
<feature type="transmembrane region" description="Helical" evidence="1">
    <location>
        <begin position="142"/>
        <end position="161"/>
    </location>
</feature>
<proteinExistence type="predicted"/>
<gene>
    <name evidence="3" type="ORF">METZ01_LOCUS276949</name>
</gene>
<evidence type="ECO:0000256" key="1">
    <source>
        <dbReference type="SAM" id="Phobius"/>
    </source>
</evidence>
<dbReference type="GO" id="GO:0022857">
    <property type="term" value="F:transmembrane transporter activity"/>
    <property type="evidence" value="ECO:0007669"/>
    <property type="project" value="InterPro"/>
</dbReference>
<dbReference type="InterPro" id="IPR011701">
    <property type="entry name" value="MFS"/>
</dbReference>
<feature type="domain" description="Major facilitator superfamily (MFS) profile" evidence="2">
    <location>
        <begin position="17"/>
        <end position="333"/>
    </location>
</feature>
<dbReference type="Pfam" id="PF07690">
    <property type="entry name" value="MFS_1"/>
    <property type="match status" value="1"/>
</dbReference>
<dbReference type="PROSITE" id="PS50850">
    <property type="entry name" value="MFS"/>
    <property type="match status" value="1"/>
</dbReference>
<dbReference type="InterPro" id="IPR036259">
    <property type="entry name" value="MFS_trans_sf"/>
</dbReference>
<feature type="transmembrane region" description="Helical" evidence="1">
    <location>
        <begin position="81"/>
        <end position="100"/>
    </location>
</feature>
<keyword evidence="1" id="KW-1133">Transmembrane helix</keyword>
<dbReference type="PANTHER" id="PTHR11360">
    <property type="entry name" value="MONOCARBOXYLATE TRANSPORTER"/>
    <property type="match status" value="1"/>
</dbReference>
<name>A0A382KKG8_9ZZZZ</name>
<feature type="transmembrane region" description="Helical" evidence="1">
    <location>
        <begin position="12"/>
        <end position="40"/>
    </location>
</feature>
<dbReference type="AlphaFoldDB" id="A0A382KKG8"/>
<evidence type="ECO:0000259" key="2">
    <source>
        <dbReference type="PROSITE" id="PS50850"/>
    </source>
</evidence>
<feature type="transmembrane region" description="Helical" evidence="1">
    <location>
        <begin position="260"/>
        <end position="280"/>
    </location>
</feature>
<reference evidence="3" key="1">
    <citation type="submission" date="2018-05" db="EMBL/GenBank/DDBJ databases">
        <authorList>
            <person name="Lanie J.A."/>
            <person name="Ng W.-L."/>
            <person name="Kazmierczak K.M."/>
            <person name="Andrzejewski T.M."/>
            <person name="Davidsen T.M."/>
            <person name="Wayne K.J."/>
            <person name="Tettelin H."/>
            <person name="Glass J.I."/>
            <person name="Rusch D."/>
            <person name="Podicherti R."/>
            <person name="Tsui H.-C.T."/>
            <person name="Winkler M.E."/>
        </authorList>
    </citation>
    <scope>NUCLEOTIDE SEQUENCE</scope>
</reference>
<feature type="transmembrane region" description="Helical" evidence="1">
    <location>
        <begin position="292"/>
        <end position="315"/>
    </location>
</feature>
<keyword evidence="1" id="KW-0812">Transmembrane</keyword>
<keyword evidence="1" id="KW-0472">Membrane</keyword>